<proteinExistence type="predicted"/>
<accession>A0A495QSD5</accession>
<reference evidence="1 2" key="1">
    <citation type="submission" date="2018-10" db="EMBL/GenBank/DDBJ databases">
        <title>Genomic Encyclopedia of Archaeal and Bacterial Type Strains, Phase II (KMG-II): from individual species to whole genera.</title>
        <authorList>
            <person name="Goeker M."/>
        </authorList>
    </citation>
    <scope>NUCLEOTIDE SEQUENCE [LARGE SCALE GENOMIC DNA]</scope>
    <source>
        <strain evidence="1 2">DSM 43383</strain>
    </source>
</reference>
<sequence length="66" mass="7144">MLVMATFDVGEEILLVAAISFLGLGVQQPTARARHLVEEVTPKASRLDQIAKRCSARTIPVRAGIQ</sequence>
<name>A0A495QSD5_9ACTN</name>
<evidence type="ECO:0000313" key="2">
    <source>
        <dbReference type="Proteomes" id="UP000274601"/>
    </source>
</evidence>
<gene>
    <name evidence="1" type="ORF">BZB76_1780</name>
</gene>
<keyword evidence="2" id="KW-1185">Reference proteome</keyword>
<dbReference type="AlphaFoldDB" id="A0A495QSD5"/>
<evidence type="ECO:0000313" key="1">
    <source>
        <dbReference type="EMBL" id="RKS76425.1"/>
    </source>
</evidence>
<dbReference type="Proteomes" id="UP000274601">
    <property type="component" value="Unassembled WGS sequence"/>
</dbReference>
<dbReference type="EMBL" id="RBWU01000002">
    <property type="protein sequence ID" value="RKS76425.1"/>
    <property type="molecule type" value="Genomic_DNA"/>
</dbReference>
<organism evidence="1 2">
    <name type="scientific">Actinomadura pelletieri DSM 43383</name>
    <dbReference type="NCBI Taxonomy" id="1120940"/>
    <lineage>
        <taxon>Bacteria</taxon>
        <taxon>Bacillati</taxon>
        <taxon>Actinomycetota</taxon>
        <taxon>Actinomycetes</taxon>
        <taxon>Streptosporangiales</taxon>
        <taxon>Thermomonosporaceae</taxon>
        <taxon>Actinomadura</taxon>
    </lineage>
</organism>
<dbReference type="RefSeq" id="WP_121433776.1">
    <property type="nucleotide sequence ID" value="NZ_RBWU01000002.1"/>
</dbReference>
<comment type="caution">
    <text evidence="1">The sequence shown here is derived from an EMBL/GenBank/DDBJ whole genome shotgun (WGS) entry which is preliminary data.</text>
</comment>
<protein>
    <submittedName>
        <fullName evidence="1">Uncharacterized protein</fullName>
    </submittedName>
</protein>
<dbReference type="OrthoDB" id="9797472at2"/>